<dbReference type="InterPro" id="IPR001633">
    <property type="entry name" value="EAL_dom"/>
</dbReference>
<dbReference type="Pfam" id="PF00563">
    <property type="entry name" value="EAL"/>
    <property type="match status" value="1"/>
</dbReference>
<comment type="caution">
    <text evidence="2">The sequence shown here is derived from an EMBL/GenBank/DDBJ whole genome shotgun (WGS) entry which is preliminary data.</text>
</comment>
<dbReference type="Gene3D" id="3.20.20.450">
    <property type="entry name" value="EAL domain"/>
    <property type="match status" value="1"/>
</dbReference>
<dbReference type="PANTHER" id="PTHR33121:SF82">
    <property type="entry name" value="SIGNAL TRANSDUCTION PROTEIN CONTAINING A EAL DOMAIN"/>
    <property type="match status" value="1"/>
</dbReference>
<sequence>MYRYFIQPQLNKYTNTLIGYELLMKKKTPEGWRPPLHFSDIPSHIMAEVLIATTKRLSLKIGSVSVNINRTQLMNPEVRKAIIKSQLQLRPLKLVVELTEEPGDEKWTNEEMIPLIKQFIDYGMDFSLDDVGTGENKLEHIKPLIPMASEVKFALQNFKEKFRDPNIEDKVIFWRDYTNKNNLRLILEGIENPEDDQLADTLQIDLRQGYFYGKPHLLKLKEDDDVFDQK</sequence>
<dbReference type="eggNOG" id="COG2200">
    <property type="taxonomic scope" value="Bacteria"/>
</dbReference>
<accession>A0A0R1KFH8</accession>
<protein>
    <submittedName>
        <fullName evidence="2">C-di-GMP-specific phosphodiesterase</fullName>
    </submittedName>
</protein>
<gene>
    <name evidence="2" type="ORF">FD03_GL001566</name>
</gene>
<keyword evidence="3" id="KW-1185">Reference proteome</keyword>
<dbReference type="GO" id="GO:0071111">
    <property type="term" value="F:cyclic-guanylate-specific phosphodiesterase activity"/>
    <property type="evidence" value="ECO:0007669"/>
    <property type="project" value="InterPro"/>
</dbReference>
<dbReference type="SUPFAM" id="SSF141868">
    <property type="entry name" value="EAL domain-like"/>
    <property type="match status" value="1"/>
</dbReference>
<dbReference type="SMART" id="SM00052">
    <property type="entry name" value="EAL"/>
    <property type="match status" value="1"/>
</dbReference>
<dbReference type="OrthoDB" id="8731447at2"/>
<evidence type="ECO:0000313" key="2">
    <source>
        <dbReference type="EMBL" id="KRK79201.1"/>
    </source>
</evidence>
<dbReference type="AlphaFoldDB" id="A0A0R1KFH8"/>
<reference evidence="2 3" key="1">
    <citation type="journal article" date="2015" name="Genome Announc.">
        <title>Expanding the biotechnology potential of lactobacilli through comparative genomics of 213 strains and associated genera.</title>
        <authorList>
            <person name="Sun Z."/>
            <person name="Harris H.M."/>
            <person name="McCann A."/>
            <person name="Guo C."/>
            <person name="Argimon S."/>
            <person name="Zhang W."/>
            <person name="Yang X."/>
            <person name="Jeffery I.B."/>
            <person name="Cooney J.C."/>
            <person name="Kagawa T.F."/>
            <person name="Liu W."/>
            <person name="Song Y."/>
            <person name="Salvetti E."/>
            <person name="Wrobel A."/>
            <person name="Rasinkangas P."/>
            <person name="Parkhill J."/>
            <person name="Rea M.C."/>
            <person name="O'Sullivan O."/>
            <person name="Ritari J."/>
            <person name="Douillard F.P."/>
            <person name="Paul Ross R."/>
            <person name="Yang R."/>
            <person name="Briner A.E."/>
            <person name="Felis G.E."/>
            <person name="de Vos W.M."/>
            <person name="Barrangou R."/>
            <person name="Klaenhammer T.R."/>
            <person name="Caufield P.W."/>
            <person name="Cui Y."/>
            <person name="Zhang H."/>
            <person name="O'Toole P.W."/>
        </authorList>
    </citation>
    <scope>NUCLEOTIDE SEQUENCE [LARGE SCALE GENOMIC DNA]</scope>
    <source>
        <strain evidence="2 3">DSM 19682</strain>
    </source>
</reference>
<dbReference type="InterPro" id="IPR050706">
    <property type="entry name" value="Cyclic-di-GMP_PDE-like"/>
</dbReference>
<dbReference type="PROSITE" id="PS50883">
    <property type="entry name" value="EAL"/>
    <property type="match status" value="1"/>
</dbReference>
<feature type="domain" description="EAL" evidence="1">
    <location>
        <begin position="1"/>
        <end position="229"/>
    </location>
</feature>
<proteinExistence type="predicted"/>
<dbReference type="EMBL" id="AZDZ01000019">
    <property type="protein sequence ID" value="KRK79201.1"/>
    <property type="molecule type" value="Genomic_DNA"/>
</dbReference>
<dbReference type="PANTHER" id="PTHR33121">
    <property type="entry name" value="CYCLIC DI-GMP PHOSPHODIESTERASE PDEF"/>
    <property type="match status" value="1"/>
</dbReference>
<evidence type="ECO:0000259" key="1">
    <source>
        <dbReference type="PROSITE" id="PS50883"/>
    </source>
</evidence>
<dbReference type="STRING" id="1423775.FD03_GL001566"/>
<organism evidence="2 3">
    <name type="scientific">Companilactobacillus nodensis DSM 19682 = JCM 14932 = NBRC 107160</name>
    <dbReference type="NCBI Taxonomy" id="1423775"/>
    <lineage>
        <taxon>Bacteria</taxon>
        <taxon>Bacillati</taxon>
        <taxon>Bacillota</taxon>
        <taxon>Bacilli</taxon>
        <taxon>Lactobacillales</taxon>
        <taxon>Lactobacillaceae</taxon>
        <taxon>Companilactobacillus</taxon>
    </lineage>
</organism>
<evidence type="ECO:0000313" key="3">
    <source>
        <dbReference type="Proteomes" id="UP000051248"/>
    </source>
</evidence>
<dbReference type="PATRIC" id="fig|1423775.4.peg.1597"/>
<dbReference type="InterPro" id="IPR035919">
    <property type="entry name" value="EAL_sf"/>
</dbReference>
<dbReference type="RefSeq" id="WP_025023110.1">
    <property type="nucleotide sequence ID" value="NZ_AZDZ01000019.1"/>
</dbReference>
<dbReference type="Proteomes" id="UP000051248">
    <property type="component" value="Unassembled WGS sequence"/>
</dbReference>
<name>A0A0R1KFH8_9LACO</name>